<dbReference type="SUPFAM" id="SSF51445">
    <property type="entry name" value="(Trans)glycosidases"/>
    <property type="match status" value="1"/>
</dbReference>
<dbReference type="GO" id="GO:0004134">
    <property type="term" value="F:4-alpha-glucanotransferase activity"/>
    <property type="evidence" value="ECO:0007669"/>
    <property type="project" value="UniProtKB-EC"/>
</dbReference>
<organism evidence="11">
    <name type="scientific">Auxenochlorella protothecoides</name>
    <name type="common">Green microalga</name>
    <name type="synonym">Chlorella protothecoides</name>
    <dbReference type="NCBI Taxonomy" id="3075"/>
    <lineage>
        <taxon>Eukaryota</taxon>
        <taxon>Viridiplantae</taxon>
        <taxon>Chlorophyta</taxon>
        <taxon>core chlorophytes</taxon>
        <taxon>Trebouxiophyceae</taxon>
        <taxon>Chlorellales</taxon>
        <taxon>Chlorellaceae</taxon>
        <taxon>Auxenochlorella</taxon>
    </lineage>
</organism>
<sequence length="665" mass="72949">IRLIAGYTQRVRTAWGRKCRFRPLPLQPVDPRKSSPLSDWRFPSAKAPLPMRAMPTTIASTPAPFLRIWSPRSRPSLAFVSHRRISTRVASPIGPDLSPEAVTPASHPDPFPTLAKGAPLPEGYGEPPSAPPKHRRSGIILHPTSLPGPYGIGEIGEEAFRFVDWLVASGQQIWQLLPLCPPETEYWSPYSGLDALCGNPLLIPLNGLKDLGLLKETDLPVPSPPGDADFPAVYAAKMPLLEKAAAVLLADPARFADLHTEMAAFRQENAWVEQSALFSALTEVPGLAGLAWWDWPEGVRDRHPAALEAARREHAGRIDAFIALQYLFDRFWKAVKAYANDRGVLLIGDMPIYVGGQSADVWANRTLFALGPDGAPVEVSGVPPDAFSDSGQLWGSPLYDWQAHSEDRYRWWVQRFQRSLQLYDETRVDHFRAFAGYWAVGAQEETAMNGVWKKGPGIELFEALEAALGHVPILAEDLGVITPDVTALREAIGAPGMVVLQFAWGGGATNTHLPHNIYQNSFVYPGTHDNQTVLGWYKAGCRPEEARLIARYIGAEAGQDISWAFIREAFKSVARTVVVAMQDVMRLDDSARMNTPGKAAGNWAWRVGGSSIWDELRAESADLLAITQMYDRLLLDWKAPGTKDAGTPEAESVSEVETVAEAAAA</sequence>
<reference evidence="11" key="1">
    <citation type="submission" date="2015-08" db="EMBL/GenBank/DDBJ databases">
        <authorList>
            <person name="Babu N.S."/>
            <person name="Beckwith C.J."/>
            <person name="Beseler K.G."/>
            <person name="Brison A."/>
            <person name="Carone J.V."/>
            <person name="Caskin T.P."/>
            <person name="Diamond M."/>
            <person name="Durham M.E."/>
            <person name="Foxe J.M."/>
            <person name="Go M."/>
            <person name="Henderson B.A."/>
            <person name="Jones I.B."/>
            <person name="McGettigan J.A."/>
            <person name="Micheletti S.J."/>
            <person name="Nasrallah M.E."/>
            <person name="Ortiz D."/>
            <person name="Piller C.R."/>
            <person name="Privatt S.R."/>
            <person name="Schneider S.L."/>
            <person name="Sharp S."/>
            <person name="Smith T.C."/>
            <person name="Stanton J.D."/>
            <person name="Ullery H.E."/>
            <person name="Wilson R.J."/>
            <person name="Serrano M.G."/>
            <person name="Buck G."/>
            <person name="Lee V."/>
            <person name="Wang Y."/>
            <person name="Carvalho R."/>
            <person name="Voegtly L."/>
            <person name="Shi R."/>
            <person name="Duckworth R."/>
            <person name="Johnson A."/>
            <person name="Loviza R."/>
            <person name="Walstead R."/>
            <person name="Shah Z."/>
            <person name="Kiflezghi M."/>
            <person name="Wade K."/>
            <person name="Ball S.L."/>
            <person name="Bradley K.W."/>
            <person name="Asai D.J."/>
            <person name="Bowman C.A."/>
            <person name="Russell D.A."/>
            <person name="Pope W.H."/>
            <person name="Jacobs-Sera D."/>
            <person name="Hendrix R.W."/>
            <person name="Hatfull G.F."/>
        </authorList>
    </citation>
    <scope>NUCLEOTIDE SEQUENCE</scope>
</reference>
<evidence type="ECO:0000256" key="6">
    <source>
        <dbReference type="ARBA" id="ARBA00023277"/>
    </source>
</evidence>
<feature type="region of interest" description="Disordered" evidence="10">
    <location>
        <begin position="91"/>
        <end position="138"/>
    </location>
</feature>
<comment type="catalytic activity">
    <reaction evidence="1 9">
        <text>Transfers a segment of a (1-&gt;4)-alpha-D-glucan to a new position in an acceptor, which may be glucose or a (1-&gt;4)-alpha-D-glucan.</text>
        <dbReference type="EC" id="2.4.1.25"/>
    </reaction>
</comment>
<gene>
    <name evidence="11" type="ORF">g.33360</name>
</gene>
<evidence type="ECO:0000256" key="4">
    <source>
        <dbReference type="ARBA" id="ARBA00022676"/>
    </source>
</evidence>
<evidence type="ECO:0000256" key="9">
    <source>
        <dbReference type="RuleBase" id="RU361207"/>
    </source>
</evidence>
<dbReference type="Gene3D" id="3.20.20.80">
    <property type="entry name" value="Glycosidases"/>
    <property type="match status" value="1"/>
</dbReference>
<evidence type="ECO:0000313" key="11">
    <source>
        <dbReference type="EMBL" id="JAT70450.1"/>
    </source>
</evidence>
<feature type="region of interest" description="Disordered" evidence="10">
    <location>
        <begin position="642"/>
        <end position="665"/>
    </location>
</feature>
<comment type="similarity">
    <text evidence="2 9">Belongs to the disproportionating enzyme family.</text>
</comment>
<dbReference type="GO" id="GO:0005975">
    <property type="term" value="P:carbohydrate metabolic process"/>
    <property type="evidence" value="ECO:0007669"/>
    <property type="project" value="InterPro"/>
</dbReference>
<feature type="compositionally biased region" description="Low complexity" evidence="10">
    <location>
        <begin position="649"/>
        <end position="665"/>
    </location>
</feature>
<dbReference type="AlphaFoldDB" id="A0A1D1ZU21"/>
<evidence type="ECO:0000256" key="3">
    <source>
        <dbReference type="ARBA" id="ARBA00012560"/>
    </source>
</evidence>
<dbReference type="EMBL" id="GDKF01008172">
    <property type="protein sequence ID" value="JAT70450.1"/>
    <property type="molecule type" value="Transcribed_RNA"/>
</dbReference>
<evidence type="ECO:0000256" key="5">
    <source>
        <dbReference type="ARBA" id="ARBA00022679"/>
    </source>
</evidence>
<dbReference type="InterPro" id="IPR017853">
    <property type="entry name" value="GH"/>
</dbReference>
<name>A0A1D1ZU21_AUXPR</name>
<evidence type="ECO:0000256" key="2">
    <source>
        <dbReference type="ARBA" id="ARBA00005684"/>
    </source>
</evidence>
<dbReference type="NCBIfam" id="TIGR00217">
    <property type="entry name" value="malQ"/>
    <property type="match status" value="1"/>
</dbReference>
<proteinExistence type="inferred from homology"/>
<keyword evidence="4 9" id="KW-0328">Glycosyltransferase</keyword>
<evidence type="ECO:0000256" key="7">
    <source>
        <dbReference type="ARBA" id="ARBA00031423"/>
    </source>
</evidence>
<dbReference type="PANTHER" id="PTHR32438">
    <property type="entry name" value="4-ALPHA-GLUCANOTRANSFERASE DPE1, CHLOROPLASTIC/AMYLOPLASTIC"/>
    <property type="match status" value="1"/>
</dbReference>
<evidence type="ECO:0000256" key="10">
    <source>
        <dbReference type="SAM" id="MobiDB-lite"/>
    </source>
</evidence>
<evidence type="ECO:0000256" key="1">
    <source>
        <dbReference type="ARBA" id="ARBA00000439"/>
    </source>
</evidence>
<dbReference type="InterPro" id="IPR003385">
    <property type="entry name" value="Glyco_hydro_77"/>
</dbReference>
<keyword evidence="6 9" id="KW-0119">Carbohydrate metabolism</keyword>
<accession>A0A1D1ZU21</accession>
<evidence type="ECO:0000256" key="8">
    <source>
        <dbReference type="ARBA" id="ARBA00031501"/>
    </source>
</evidence>
<keyword evidence="5 9" id="KW-0808">Transferase</keyword>
<dbReference type="Pfam" id="PF02446">
    <property type="entry name" value="Glyco_hydro_77"/>
    <property type="match status" value="1"/>
</dbReference>
<dbReference type="NCBIfam" id="NF011080">
    <property type="entry name" value="PRK14508.1-3"/>
    <property type="match status" value="1"/>
</dbReference>
<protein>
    <recommendedName>
        <fullName evidence="3 9">4-alpha-glucanotransferase</fullName>
        <ecNumber evidence="3 9">2.4.1.25</ecNumber>
    </recommendedName>
    <alternativeName>
        <fullName evidence="7 9">Amylomaltase</fullName>
    </alternativeName>
    <alternativeName>
        <fullName evidence="8 9">Disproportionating enzyme</fullName>
    </alternativeName>
</protein>
<dbReference type="EC" id="2.4.1.25" evidence="3 9"/>
<dbReference type="PANTHER" id="PTHR32438:SF5">
    <property type="entry name" value="4-ALPHA-GLUCANOTRANSFERASE DPE1, CHLOROPLASTIC_AMYLOPLASTIC"/>
    <property type="match status" value="1"/>
</dbReference>
<feature type="non-terminal residue" evidence="11">
    <location>
        <position position="1"/>
    </location>
</feature>